<dbReference type="OrthoDB" id="3970169at2759"/>
<dbReference type="GO" id="GO:0000026">
    <property type="term" value="F:alpha-1,2-mannosyltransferase activity"/>
    <property type="evidence" value="ECO:0007669"/>
    <property type="project" value="TreeGrafter"/>
</dbReference>
<feature type="active site" description="Nucleophile" evidence="6">
    <location>
        <position position="297"/>
    </location>
</feature>
<evidence type="ECO:0000313" key="7">
    <source>
        <dbReference type="EMBL" id="OEJ82987.1"/>
    </source>
</evidence>
<keyword evidence="4 7" id="KW-0808">Transferase</keyword>
<gene>
    <name evidence="7" type="ORF">AWRI3579_g3256</name>
</gene>
<dbReference type="Gene3D" id="3.90.550.10">
    <property type="entry name" value="Spore Coat Polysaccharide Biosynthesis Protein SpsA, Chain A"/>
    <property type="match status" value="1"/>
</dbReference>
<dbReference type="InterPro" id="IPR029044">
    <property type="entry name" value="Nucleotide-diphossugar_trans"/>
</dbReference>
<evidence type="ECO:0000256" key="4">
    <source>
        <dbReference type="ARBA" id="ARBA00022679"/>
    </source>
</evidence>
<keyword evidence="3 7" id="KW-0328">Glycosyltransferase</keyword>
<dbReference type="GO" id="GO:0016020">
    <property type="term" value="C:membrane"/>
    <property type="evidence" value="ECO:0007669"/>
    <property type="project" value="UniProtKB-SubCell"/>
</dbReference>
<dbReference type="EMBL" id="LPNM01000009">
    <property type="protein sequence ID" value="OEJ82987.1"/>
    <property type="molecule type" value="Genomic_DNA"/>
</dbReference>
<dbReference type="InParanoid" id="A0A1E5R7W0"/>
<dbReference type="AlphaFoldDB" id="A0A1E5R7W0"/>
<evidence type="ECO:0000313" key="8">
    <source>
        <dbReference type="Proteomes" id="UP000095728"/>
    </source>
</evidence>
<sequence>MAVIVSKKIVRIVLVALVLITGLLYSTRHISSDLNSEQLMQKLNENKDYLANSVGLKTSSNDTEEDEDDEDAVKKPFNVDKMFKPPGTPVKACFVSLVRNSDVWSLMPSIRSVEDRFNKNHGYTWVFLNNEPFDTTFKKAVSNIVSGEVKFGLIPEEHWSYPDWIDQDKAAQTRQDMSDIIYGDSESYRHMCRFESGFFWRNQLLDEFDWYWRVEPDTKLSCDIPEDPFQYMNDNKKIYGFTISIHEYESTIPSLWSVTKDFVSKNPEYVNEDNMLDFISNDDGDTYNLCHFWSNFEVANLNFWRSEQYKSYFEFLDQSGGFFYERWGDAPVHSIAVALFLPKTSVKFFDTISYFHPPYIACPRDINVWQQYNCDCNPEDDFTFEDYSCGKEYYKANNMKKPKTWRKGNIFG</sequence>
<dbReference type="InterPro" id="IPR002685">
    <property type="entry name" value="Glyco_trans_15"/>
</dbReference>
<dbReference type="Pfam" id="PF01793">
    <property type="entry name" value="Glyco_transf_15"/>
    <property type="match status" value="1"/>
</dbReference>
<dbReference type="GO" id="GO:0006493">
    <property type="term" value="P:protein O-linked glycosylation"/>
    <property type="evidence" value="ECO:0007669"/>
    <property type="project" value="TreeGrafter"/>
</dbReference>
<dbReference type="PANTHER" id="PTHR31121">
    <property type="entry name" value="ALPHA-1,2 MANNOSYLTRANSFERASE KTR1"/>
    <property type="match status" value="1"/>
</dbReference>
<dbReference type="FunCoup" id="A0A1E5R7W0">
    <property type="interactions" value="118"/>
</dbReference>
<dbReference type="Proteomes" id="UP000095728">
    <property type="component" value="Unassembled WGS sequence"/>
</dbReference>
<dbReference type="PIRSF" id="PIRSF018153">
    <property type="entry name" value="Glyco_trans_15"/>
    <property type="match status" value="1"/>
</dbReference>
<name>A0A1E5R7W0_9ASCO</name>
<organism evidence="7 8">
    <name type="scientific">Hanseniaspora osmophila</name>
    <dbReference type="NCBI Taxonomy" id="56408"/>
    <lineage>
        <taxon>Eukaryota</taxon>
        <taxon>Fungi</taxon>
        <taxon>Dikarya</taxon>
        <taxon>Ascomycota</taxon>
        <taxon>Saccharomycotina</taxon>
        <taxon>Saccharomycetes</taxon>
        <taxon>Saccharomycodales</taxon>
        <taxon>Saccharomycodaceae</taxon>
        <taxon>Hanseniaspora</taxon>
    </lineage>
</organism>
<dbReference type="GO" id="GO:0000032">
    <property type="term" value="P:cell wall mannoprotein biosynthetic process"/>
    <property type="evidence" value="ECO:0007669"/>
    <property type="project" value="TreeGrafter"/>
</dbReference>
<accession>A0A1E5R7W0</accession>
<dbReference type="FunFam" id="3.90.550.10:FF:000051">
    <property type="entry name" value="Alpha-1,2-mannosyltransferase (Ktr4)"/>
    <property type="match status" value="1"/>
</dbReference>
<reference evidence="8" key="1">
    <citation type="journal article" date="2016" name="Genome Announc.">
        <title>Genome sequences of three species of Hanseniaspora isolated from spontaneous wine fermentations.</title>
        <authorList>
            <person name="Sternes P.R."/>
            <person name="Lee D."/>
            <person name="Kutyna D.R."/>
            <person name="Borneman A.R."/>
        </authorList>
    </citation>
    <scope>NUCLEOTIDE SEQUENCE [LARGE SCALE GENOMIC DNA]</scope>
    <source>
        <strain evidence="8">AWRI3579</strain>
    </source>
</reference>
<dbReference type="GO" id="GO:0006487">
    <property type="term" value="P:protein N-linked glycosylation"/>
    <property type="evidence" value="ECO:0007669"/>
    <property type="project" value="TreeGrafter"/>
</dbReference>
<keyword evidence="8" id="KW-1185">Reference proteome</keyword>
<dbReference type="PANTHER" id="PTHR31121:SF8">
    <property type="entry name" value="GLYCOLIPID 2-ALPHA-MANNOSYLTRANSFERASE-RELATED"/>
    <property type="match status" value="1"/>
</dbReference>
<evidence type="ECO:0000256" key="1">
    <source>
        <dbReference type="ARBA" id="ARBA00004606"/>
    </source>
</evidence>
<comment type="caution">
    <text evidence="7">The sequence shown here is derived from an EMBL/GenBank/DDBJ whole genome shotgun (WGS) entry which is preliminary data.</text>
</comment>
<keyword evidence="5" id="KW-0735">Signal-anchor</keyword>
<evidence type="ECO:0000256" key="5">
    <source>
        <dbReference type="ARBA" id="ARBA00022968"/>
    </source>
</evidence>
<comment type="similarity">
    <text evidence="2">Belongs to the glycosyltransferase 15 family.</text>
</comment>
<keyword evidence="5" id="KW-0812">Transmembrane</keyword>
<proteinExistence type="inferred from homology"/>
<evidence type="ECO:0000256" key="3">
    <source>
        <dbReference type="ARBA" id="ARBA00022676"/>
    </source>
</evidence>
<dbReference type="SUPFAM" id="SSF53448">
    <property type="entry name" value="Nucleotide-diphospho-sugar transferases"/>
    <property type="match status" value="1"/>
</dbReference>
<dbReference type="STRING" id="56408.A0A1E5R7W0"/>
<protein>
    <submittedName>
        <fullName evidence="7">Glycolipid 2-alpha-mannosyltransferase</fullName>
    </submittedName>
</protein>
<comment type="subcellular location">
    <subcellularLocation>
        <location evidence="1">Membrane</location>
        <topology evidence="1">Single-pass type II membrane protein</topology>
    </subcellularLocation>
</comment>
<dbReference type="GO" id="GO:0005794">
    <property type="term" value="C:Golgi apparatus"/>
    <property type="evidence" value="ECO:0007669"/>
    <property type="project" value="TreeGrafter"/>
</dbReference>
<evidence type="ECO:0000256" key="6">
    <source>
        <dbReference type="PIRSR" id="PIRSR018153-1"/>
    </source>
</evidence>
<evidence type="ECO:0000256" key="2">
    <source>
        <dbReference type="ARBA" id="ARBA00007677"/>
    </source>
</evidence>